<proteinExistence type="inferred from homology"/>
<dbReference type="EMBL" id="DSVI01000008">
    <property type="protein sequence ID" value="HGT47738.1"/>
    <property type="molecule type" value="Genomic_DNA"/>
</dbReference>
<name>A0A832G2A2_9BACT</name>
<evidence type="ECO:0000256" key="1">
    <source>
        <dbReference type="ARBA" id="ARBA00006817"/>
    </source>
</evidence>
<dbReference type="InterPro" id="IPR023393">
    <property type="entry name" value="START-like_dom_sf"/>
</dbReference>
<dbReference type="InterPro" id="IPR013538">
    <property type="entry name" value="ASHA1/2-like_C"/>
</dbReference>
<dbReference type="Pfam" id="PF08327">
    <property type="entry name" value="AHSA1"/>
    <property type="match status" value="1"/>
</dbReference>
<protein>
    <recommendedName>
        <fullName evidence="2">Activator of Hsp90 ATPase homologue 1/2-like C-terminal domain-containing protein</fullName>
    </recommendedName>
</protein>
<dbReference type="AlphaFoldDB" id="A0A832G2A2"/>
<comment type="caution">
    <text evidence="3">The sequence shown here is derived from an EMBL/GenBank/DDBJ whole genome shotgun (WGS) entry which is preliminary data.</text>
</comment>
<gene>
    <name evidence="3" type="ORF">ENS56_06865</name>
</gene>
<evidence type="ECO:0000259" key="2">
    <source>
        <dbReference type="Pfam" id="PF08327"/>
    </source>
</evidence>
<evidence type="ECO:0000313" key="3">
    <source>
        <dbReference type="EMBL" id="HGT47738.1"/>
    </source>
</evidence>
<organism evidence="3">
    <name type="scientific">Ignavibacterium album</name>
    <dbReference type="NCBI Taxonomy" id="591197"/>
    <lineage>
        <taxon>Bacteria</taxon>
        <taxon>Pseudomonadati</taxon>
        <taxon>Ignavibacteriota</taxon>
        <taxon>Ignavibacteria</taxon>
        <taxon>Ignavibacteriales</taxon>
        <taxon>Ignavibacteriaceae</taxon>
        <taxon>Ignavibacterium</taxon>
    </lineage>
</organism>
<comment type="similarity">
    <text evidence="1">Belongs to the AHA1 family.</text>
</comment>
<dbReference type="CDD" id="cd08897">
    <property type="entry name" value="SRPBCC_CalC_Aha1-like_4"/>
    <property type="match status" value="1"/>
</dbReference>
<feature type="domain" description="Activator of Hsp90 ATPase homologue 1/2-like C-terminal" evidence="2">
    <location>
        <begin position="15"/>
        <end position="137"/>
    </location>
</feature>
<reference evidence="3" key="1">
    <citation type="journal article" date="2020" name="mSystems">
        <title>Genome- and Community-Level Interaction Insights into Carbon Utilization and Element Cycling Functions of Hydrothermarchaeota in Hydrothermal Sediment.</title>
        <authorList>
            <person name="Zhou Z."/>
            <person name="Liu Y."/>
            <person name="Xu W."/>
            <person name="Pan J."/>
            <person name="Luo Z.H."/>
            <person name="Li M."/>
        </authorList>
    </citation>
    <scope>NUCLEOTIDE SEQUENCE [LARGE SCALE GENOMIC DNA]</scope>
    <source>
        <strain evidence="3">SpSt-500</strain>
    </source>
</reference>
<sequence length="294" mass="33604">MSDRIKITVEASISAPIEKVWNYYTKPEHITKWNFASDDWHCPSAENDLRVGGKLNARMESKDGSNGFDFEAIYTEIIPHKKIAYKMLDDRNADINFDAVENQTEVIITFEAESAYPVELQKAGWQAILNNFKEYVELNSANPSKLKFSIEINSPANLVYDKMLGITDKKTYQQWTAEFNPSSTYEGSWQKDSEIHFIGTDESGKRGGMVSRIAENIPNKFVSIQHIGIIDGEKIIKEGPEIEAWAGAFENYYFEEISGKTIVKVEMDSNEEFKDYFSSTWPKALARLKEICKE</sequence>
<dbReference type="SUPFAM" id="SSF55961">
    <property type="entry name" value="Bet v1-like"/>
    <property type="match status" value="2"/>
</dbReference>
<dbReference type="Gene3D" id="3.30.530.20">
    <property type="match status" value="2"/>
</dbReference>
<accession>A0A832G2A2</accession>